<proteinExistence type="predicted"/>
<organism evidence="1 2">
    <name type="scientific">Halobacillus litoralis</name>
    <dbReference type="NCBI Taxonomy" id="45668"/>
    <lineage>
        <taxon>Bacteria</taxon>
        <taxon>Bacillati</taxon>
        <taxon>Bacillota</taxon>
        <taxon>Bacilli</taxon>
        <taxon>Bacillales</taxon>
        <taxon>Bacillaceae</taxon>
        <taxon>Halobacillus</taxon>
    </lineage>
</organism>
<evidence type="ECO:0000313" key="1">
    <source>
        <dbReference type="EMBL" id="QAS54754.1"/>
    </source>
</evidence>
<dbReference type="KEGG" id="hli:HLI_21085"/>
<dbReference type="EMBL" id="CP026119">
    <property type="protein sequence ID" value="QAS54754.1"/>
    <property type="molecule type" value="Genomic_DNA"/>
</dbReference>
<accession>A0A410MJ49</accession>
<gene>
    <name evidence="1" type="ORF">HLI_21085</name>
</gene>
<dbReference type="AlphaFoldDB" id="A0A410MJ49"/>
<evidence type="ECO:0000313" key="2">
    <source>
        <dbReference type="Proteomes" id="UP000287756"/>
    </source>
</evidence>
<dbReference type="Proteomes" id="UP000287756">
    <property type="component" value="Plasmid pLDW-31"/>
</dbReference>
<protein>
    <submittedName>
        <fullName evidence="1">Uncharacterized protein</fullName>
    </submittedName>
</protein>
<geneLocation type="plasmid" evidence="2">
    <name>pldw-31</name>
</geneLocation>
<sequence length="210" mass="24676">MIEEKKKRKKRSDKKVDCKPTIPVNLKECIYRISYITKTPVKDVAEEICHTGLESKIVMENLSKFFRRDFQVGNTFFMGDLERISLQRARSKDQTERITIRFNQNTYERICALGYALDVTPSKATALLLEASVKTTRFIDRFTKEYLKENMDSGRLRELRKVIKYLNANNPYEEEISWGALLSYLFEELKPNKNNLTSSVNGWLKKIRNE</sequence>
<dbReference type="RefSeq" id="WP_128526984.1">
    <property type="nucleotide sequence ID" value="NZ_CP026119.1"/>
</dbReference>
<name>A0A410MJ49_9BACI</name>
<dbReference type="OrthoDB" id="2437863at2"/>
<keyword evidence="1" id="KW-0614">Plasmid</keyword>
<reference evidence="1 2" key="1">
    <citation type="submission" date="2018-01" db="EMBL/GenBank/DDBJ databases">
        <title>The whole genome sequencing and assembly of Halobacillus litoralis ERB031 strain.</title>
        <authorList>
            <person name="Lee S.-J."/>
            <person name="Park M.-K."/>
            <person name="Kim J.-Y."/>
            <person name="Lee Y.-J."/>
            <person name="Yi H."/>
            <person name="Bahn Y.-S."/>
            <person name="Kim J.F."/>
            <person name="Lee D.-W."/>
        </authorList>
    </citation>
    <scope>NUCLEOTIDE SEQUENCE [LARGE SCALE GENOMIC DNA]</scope>
    <source>
        <strain evidence="1 2">ERB 031</strain>
        <plasmid evidence="2">pldw-31</plasmid>
    </source>
</reference>